<organism evidence="3 4">
    <name type="scientific">Pseudoscardovia radai</name>
    <dbReference type="NCBI Taxonomy" id="987066"/>
    <lineage>
        <taxon>Bacteria</taxon>
        <taxon>Bacillati</taxon>
        <taxon>Actinomycetota</taxon>
        <taxon>Actinomycetes</taxon>
        <taxon>Bifidobacteriales</taxon>
        <taxon>Bifidobacteriaceae</taxon>
        <taxon>Pseudoscardovia</taxon>
    </lineage>
</organism>
<feature type="compositionally biased region" description="Gly residues" evidence="1">
    <location>
        <begin position="408"/>
        <end position="417"/>
    </location>
</feature>
<evidence type="ECO:0000313" key="3">
    <source>
        <dbReference type="EMBL" id="OZG51635.1"/>
    </source>
</evidence>
<proteinExistence type="predicted"/>
<dbReference type="OrthoDB" id="4246706at2"/>
<accession>A0A261EXR6</accession>
<feature type="compositionally biased region" description="Low complexity" evidence="1">
    <location>
        <begin position="469"/>
        <end position="480"/>
    </location>
</feature>
<feature type="compositionally biased region" description="Gly residues" evidence="1">
    <location>
        <begin position="372"/>
        <end position="387"/>
    </location>
</feature>
<keyword evidence="2" id="KW-0812">Transmembrane</keyword>
<feature type="region of interest" description="Disordered" evidence="1">
    <location>
        <begin position="462"/>
        <end position="625"/>
    </location>
</feature>
<dbReference type="RefSeq" id="WP_094660846.1">
    <property type="nucleotide sequence ID" value="NZ_MWWR01000007.1"/>
</dbReference>
<protein>
    <recommendedName>
        <fullName evidence="5">NERD domain-containing protein</fullName>
    </recommendedName>
</protein>
<reference evidence="3 4" key="1">
    <citation type="journal article" date="2017" name="BMC Genomics">
        <title>Comparative genomic and phylogenomic analyses of the Bifidobacteriaceae family.</title>
        <authorList>
            <person name="Lugli G.A."/>
            <person name="Milani C."/>
            <person name="Turroni F."/>
            <person name="Duranti S."/>
            <person name="Mancabelli L."/>
            <person name="Mangifesta M."/>
            <person name="Ferrario C."/>
            <person name="Modesto M."/>
            <person name="Mattarelli P."/>
            <person name="Jiri K."/>
            <person name="van Sinderen D."/>
            <person name="Ventura M."/>
        </authorList>
    </citation>
    <scope>NUCLEOTIDE SEQUENCE [LARGE SCALE GENOMIC DNA]</scope>
    <source>
        <strain evidence="3 4">DSM 24742</strain>
    </source>
</reference>
<dbReference type="Proteomes" id="UP000216725">
    <property type="component" value="Unassembled WGS sequence"/>
</dbReference>
<comment type="caution">
    <text evidence="3">The sequence shown here is derived from an EMBL/GenBank/DDBJ whole genome shotgun (WGS) entry which is preliminary data.</text>
</comment>
<feature type="compositionally biased region" description="Basic and acidic residues" evidence="1">
    <location>
        <begin position="539"/>
        <end position="561"/>
    </location>
</feature>
<feature type="compositionally biased region" description="Basic residues" evidence="1">
    <location>
        <begin position="604"/>
        <end position="625"/>
    </location>
</feature>
<sequence length="625" mass="67625">MGEGMIGLVGLAVVVAVLVIVTLWLAHKARIAHARKSGDRSNALGDDRWDADYEWSTPHADSDDDDLRQAEQDWAAENDWSVKPDADATVKPEPVITFDSEKNFAGARKQRLRMQTRAERSNGPNHYGSVPRDIAYKTQNGIAPSVTREELREPVSNPDIRIALRDKRRVSDRFASGKVGEAGEEKTRRIVDEWAKRHHAIVRHGYFVNQQIKDSDVDHIIAFESEGVQHVILLDSKNYAPGIYERGRRKLDKSDTWELFLQTGSMDLAVKQLENTLLGMPFLSDVHCYTVIWCSSRTGKVVLRGFEKESTIPINGEDLPKLLNGFSDASEPNMGMSRAIEWAFSPRGKTKKTWSLGMEREEEARRRRENGEGSGNGGSRGGDGGKGGSRKGGARKGDGSHKGDGKAGSRGNGVRHGAGGRRGKRVVGNSRGEHSAAAQIFADFDEPMSVLESGMALAADGASAPAQDGAPKGAAKGVAKGSEKGAAKGAAKVGKIVAKNNDVSDASRNDSEQGGEKDGAPSDDGAGAEDQTALARTAEAVEKAEKERANQLRAQAEHEVMAESGAMDQGVDGRGAKPGEKPGEKSGEKPGEKPGSAPHPALSRQKRRMFQKRNRKNNRKTRKSH</sequence>
<feature type="compositionally biased region" description="Basic and acidic residues" evidence="1">
    <location>
        <begin position="358"/>
        <end position="371"/>
    </location>
</feature>
<name>A0A261EXR6_9BIFI</name>
<feature type="transmembrane region" description="Helical" evidence="2">
    <location>
        <begin position="6"/>
        <end position="26"/>
    </location>
</feature>
<keyword evidence="2" id="KW-1133">Transmembrane helix</keyword>
<evidence type="ECO:0000256" key="1">
    <source>
        <dbReference type="SAM" id="MobiDB-lite"/>
    </source>
</evidence>
<evidence type="ECO:0000256" key="2">
    <source>
        <dbReference type="SAM" id="Phobius"/>
    </source>
</evidence>
<feature type="compositionally biased region" description="Basic and acidic residues" evidence="1">
    <location>
        <begin position="574"/>
        <end position="592"/>
    </location>
</feature>
<evidence type="ECO:0000313" key="4">
    <source>
        <dbReference type="Proteomes" id="UP000216725"/>
    </source>
</evidence>
<dbReference type="EMBL" id="MWWR01000007">
    <property type="protein sequence ID" value="OZG51635.1"/>
    <property type="molecule type" value="Genomic_DNA"/>
</dbReference>
<keyword evidence="4" id="KW-1185">Reference proteome</keyword>
<gene>
    <name evidence="3" type="ORF">PSRA_1032</name>
</gene>
<feature type="compositionally biased region" description="Basic and acidic residues" evidence="1">
    <location>
        <begin position="395"/>
        <end position="407"/>
    </location>
</feature>
<feature type="compositionally biased region" description="Basic and acidic residues" evidence="1">
    <location>
        <begin position="505"/>
        <end position="520"/>
    </location>
</feature>
<feature type="compositionally biased region" description="Low complexity" evidence="1">
    <location>
        <begin position="487"/>
        <end position="499"/>
    </location>
</feature>
<feature type="region of interest" description="Disordered" evidence="1">
    <location>
        <begin position="351"/>
        <end position="431"/>
    </location>
</feature>
<keyword evidence="2" id="KW-0472">Membrane</keyword>
<dbReference type="AlphaFoldDB" id="A0A261EXR6"/>
<evidence type="ECO:0008006" key="5">
    <source>
        <dbReference type="Google" id="ProtNLM"/>
    </source>
</evidence>